<reference evidence="6 7" key="1">
    <citation type="journal article" date="2015" name="Genome Announc.">
        <title>Draft Genome Sequence of Cyanobacterium Hassallia byssoidea Strain VB512170, Isolated from Monuments in India.</title>
        <authorList>
            <person name="Singh D."/>
            <person name="Chandrababunaidu M.M."/>
            <person name="Panda A."/>
            <person name="Sen D."/>
            <person name="Bhattacharyya S."/>
            <person name="Adhikary S.P."/>
            <person name="Tripathy S."/>
        </authorList>
    </citation>
    <scope>NUCLEOTIDE SEQUENCE [LARGE SCALE GENOMIC DNA]</scope>
    <source>
        <strain evidence="6 7">VB512170</strain>
    </source>
</reference>
<keyword evidence="4" id="KW-0472">Membrane</keyword>
<keyword evidence="3" id="KW-0408">Iron</keyword>
<name>A0A846HFC7_9CYAN</name>
<gene>
    <name evidence="6" type="ORF">PI95_023755</name>
</gene>
<dbReference type="InterPro" id="IPR012171">
    <property type="entry name" value="Fatty_acid_desaturase"/>
</dbReference>
<dbReference type="Proteomes" id="UP000031549">
    <property type="component" value="Unassembled WGS sequence"/>
</dbReference>
<comment type="similarity">
    <text evidence="2">Belongs to the fatty acid desaturase type 2 family.</text>
</comment>
<comment type="cofactor">
    <cofactor evidence="1">
        <name>Fe(2+)</name>
        <dbReference type="ChEBI" id="CHEBI:29033"/>
    </cofactor>
</comment>
<accession>A0A846HFC7</accession>
<proteinExistence type="inferred from homology"/>
<protein>
    <submittedName>
        <fullName evidence="6">Fatty acid desaturase</fullName>
    </submittedName>
</protein>
<sequence length="350" mass="41116">MTTSTISSQQEARDFDNSDLKLKDIIKTLPRECFVQNRRKAWTTAIISVLMVSLGYLSLIFSPWFLLPVAWLFTGTALTGFFVIGHDCGHRSFAKRRWVNDVVGHLFMMPLIYPFHSWRIKHNYHHTHTNKLDEDNAWHPIRTEVFEGWDKTRQSAFEVFITKRLWWVGSVGHWAVVHFDWRKFQTKEHNSVKLSVAVVAIFAAIAFPTLIATTGIWGFVKFWLIPWLVYHFWMSTFTIVHHTASDVPFVEASKWNAGIAQLFGSIHCDYPRWVEFLCHDINVHVPHHISTAIPSYNLRMAYRSIQENWGTYLHDECRFSWSLMKQITDQCQLYRTDSGYKSFNDYYAGR</sequence>
<dbReference type="CDD" id="cd03507">
    <property type="entry name" value="Delta12-FADS-like"/>
    <property type="match status" value="1"/>
</dbReference>
<dbReference type="RefSeq" id="WP_039739793.1">
    <property type="nucleotide sequence ID" value="NZ_JTCM02000071.1"/>
</dbReference>
<dbReference type="GO" id="GO:0006629">
    <property type="term" value="P:lipid metabolic process"/>
    <property type="evidence" value="ECO:0007669"/>
    <property type="project" value="InterPro"/>
</dbReference>
<feature type="transmembrane region" description="Helical" evidence="4">
    <location>
        <begin position="194"/>
        <end position="217"/>
    </location>
</feature>
<dbReference type="InterPro" id="IPR005804">
    <property type="entry name" value="FA_desaturase_dom"/>
</dbReference>
<keyword evidence="7" id="KW-1185">Reference proteome</keyword>
<dbReference type="GO" id="GO:0016491">
    <property type="term" value="F:oxidoreductase activity"/>
    <property type="evidence" value="ECO:0007669"/>
    <property type="project" value="InterPro"/>
</dbReference>
<evidence type="ECO:0000256" key="3">
    <source>
        <dbReference type="ARBA" id="ARBA00023004"/>
    </source>
</evidence>
<keyword evidence="4" id="KW-0812">Transmembrane</keyword>
<dbReference type="Pfam" id="PF00487">
    <property type="entry name" value="FA_desaturase"/>
    <property type="match status" value="1"/>
</dbReference>
<evidence type="ECO:0000256" key="4">
    <source>
        <dbReference type="SAM" id="Phobius"/>
    </source>
</evidence>
<dbReference type="AlphaFoldDB" id="A0A846HFC7"/>
<feature type="domain" description="Fatty acid desaturase" evidence="5">
    <location>
        <begin position="63"/>
        <end position="312"/>
    </location>
</feature>
<dbReference type="PANTHER" id="PTHR32100">
    <property type="entry name" value="OMEGA-6 FATTY ACID DESATURASE, CHLOROPLASTIC"/>
    <property type="match status" value="1"/>
</dbReference>
<evidence type="ECO:0000259" key="5">
    <source>
        <dbReference type="Pfam" id="PF00487"/>
    </source>
</evidence>
<evidence type="ECO:0000313" key="6">
    <source>
        <dbReference type="EMBL" id="NEU75489.1"/>
    </source>
</evidence>
<comment type="caution">
    <text evidence="6">The sequence shown here is derived from an EMBL/GenBank/DDBJ whole genome shotgun (WGS) entry which is preliminary data.</text>
</comment>
<organism evidence="6 7">
    <name type="scientific">Hassallia byssoidea VB512170</name>
    <dbReference type="NCBI Taxonomy" id="1304833"/>
    <lineage>
        <taxon>Bacteria</taxon>
        <taxon>Bacillati</taxon>
        <taxon>Cyanobacteriota</taxon>
        <taxon>Cyanophyceae</taxon>
        <taxon>Nostocales</taxon>
        <taxon>Tolypothrichaceae</taxon>
        <taxon>Hassallia</taxon>
    </lineage>
</organism>
<keyword evidence="4" id="KW-1133">Transmembrane helix</keyword>
<feature type="transmembrane region" description="Helical" evidence="4">
    <location>
        <begin position="65"/>
        <end position="86"/>
    </location>
</feature>
<evidence type="ECO:0000313" key="7">
    <source>
        <dbReference type="Proteomes" id="UP000031549"/>
    </source>
</evidence>
<feature type="transmembrane region" description="Helical" evidence="4">
    <location>
        <begin position="41"/>
        <end position="59"/>
    </location>
</feature>
<evidence type="ECO:0000256" key="1">
    <source>
        <dbReference type="ARBA" id="ARBA00001954"/>
    </source>
</evidence>
<dbReference type="EMBL" id="JTCM02000071">
    <property type="protein sequence ID" value="NEU75489.1"/>
    <property type="molecule type" value="Genomic_DNA"/>
</dbReference>
<evidence type="ECO:0000256" key="2">
    <source>
        <dbReference type="ARBA" id="ARBA00008749"/>
    </source>
</evidence>